<name>A0A2I0KGF7_PUNGR</name>
<protein>
    <submittedName>
        <fullName evidence="2">Uncharacterized protein</fullName>
    </submittedName>
</protein>
<proteinExistence type="predicted"/>
<evidence type="ECO:0000313" key="3">
    <source>
        <dbReference type="Proteomes" id="UP000233551"/>
    </source>
</evidence>
<reference evidence="2 3" key="1">
    <citation type="submission" date="2017-11" db="EMBL/GenBank/DDBJ databases">
        <title>De-novo sequencing of pomegranate (Punica granatum L.) genome.</title>
        <authorList>
            <person name="Akparov Z."/>
            <person name="Amiraslanov A."/>
            <person name="Hajiyeva S."/>
            <person name="Abbasov M."/>
            <person name="Kaur K."/>
            <person name="Hamwieh A."/>
            <person name="Solovyev V."/>
            <person name="Salamov A."/>
            <person name="Braich B."/>
            <person name="Kosarev P."/>
            <person name="Mahmoud A."/>
            <person name="Hajiyev E."/>
            <person name="Babayeva S."/>
            <person name="Izzatullayeva V."/>
            <person name="Mammadov A."/>
            <person name="Mammadov A."/>
            <person name="Sharifova S."/>
            <person name="Ojaghi J."/>
            <person name="Eynullazada K."/>
            <person name="Bayramov B."/>
            <person name="Abdulazimova A."/>
            <person name="Shahmuradov I."/>
        </authorList>
    </citation>
    <scope>NUCLEOTIDE SEQUENCE [LARGE SCALE GENOMIC DNA]</scope>
    <source>
        <strain evidence="3">cv. AG2017</strain>
        <tissue evidence="2">Leaf</tissue>
    </source>
</reference>
<dbReference type="Proteomes" id="UP000233551">
    <property type="component" value="Unassembled WGS sequence"/>
</dbReference>
<evidence type="ECO:0000313" key="2">
    <source>
        <dbReference type="EMBL" id="PKI67575.1"/>
    </source>
</evidence>
<comment type="caution">
    <text evidence="2">The sequence shown here is derived from an EMBL/GenBank/DDBJ whole genome shotgun (WGS) entry which is preliminary data.</text>
</comment>
<dbReference type="EMBL" id="PGOL01000597">
    <property type="protein sequence ID" value="PKI67575.1"/>
    <property type="molecule type" value="Genomic_DNA"/>
</dbReference>
<feature type="compositionally biased region" description="Low complexity" evidence="1">
    <location>
        <begin position="12"/>
        <end position="26"/>
    </location>
</feature>
<keyword evidence="3" id="KW-1185">Reference proteome</keyword>
<evidence type="ECO:0000256" key="1">
    <source>
        <dbReference type="SAM" id="MobiDB-lite"/>
    </source>
</evidence>
<accession>A0A2I0KGF7</accession>
<sequence length="299" mass="32588">MIPDHSGYIGAPSQSSSPSSHDIPQSKVPHRTAGASPAKAQSPMQQSRPPAKHFSIKLCTFQLSSASSPAMPSLLAHANFLLGFATSPSYLTHASCNCVGPPRPCTFPFMLLKSSHLTRASCNYVRPARPCTFPFTLRKFAESPHSCFLQLCWACSSVHISFYASQVRQVTSLVLLAIVPGLLTRAHFLLRFASSSSHLTRASCNCAGPAHLCKLSFMLRKFTESPHSCFLQLCRAYSPVHTFFYASQIRRVCSLVLLATVPGLIARAHFLLRFASSPRLLIGASCNYARLARPCTLSS</sequence>
<gene>
    <name evidence="2" type="ORF">CRG98_012159</name>
</gene>
<organism evidence="2 3">
    <name type="scientific">Punica granatum</name>
    <name type="common">Pomegranate</name>
    <dbReference type="NCBI Taxonomy" id="22663"/>
    <lineage>
        <taxon>Eukaryota</taxon>
        <taxon>Viridiplantae</taxon>
        <taxon>Streptophyta</taxon>
        <taxon>Embryophyta</taxon>
        <taxon>Tracheophyta</taxon>
        <taxon>Spermatophyta</taxon>
        <taxon>Magnoliopsida</taxon>
        <taxon>eudicotyledons</taxon>
        <taxon>Gunneridae</taxon>
        <taxon>Pentapetalae</taxon>
        <taxon>rosids</taxon>
        <taxon>malvids</taxon>
        <taxon>Myrtales</taxon>
        <taxon>Lythraceae</taxon>
        <taxon>Punica</taxon>
    </lineage>
</organism>
<feature type="region of interest" description="Disordered" evidence="1">
    <location>
        <begin position="1"/>
        <end position="49"/>
    </location>
</feature>
<dbReference type="AlphaFoldDB" id="A0A2I0KGF7"/>